<feature type="transmembrane region" description="Helical" evidence="1">
    <location>
        <begin position="167"/>
        <end position="185"/>
    </location>
</feature>
<feature type="transmembrane region" description="Helical" evidence="1">
    <location>
        <begin position="88"/>
        <end position="108"/>
    </location>
</feature>
<organism evidence="2 3">
    <name type="scientific">Aphis glycines</name>
    <name type="common">Soybean aphid</name>
    <dbReference type="NCBI Taxonomy" id="307491"/>
    <lineage>
        <taxon>Eukaryota</taxon>
        <taxon>Metazoa</taxon>
        <taxon>Ecdysozoa</taxon>
        <taxon>Arthropoda</taxon>
        <taxon>Hexapoda</taxon>
        <taxon>Insecta</taxon>
        <taxon>Pterygota</taxon>
        <taxon>Neoptera</taxon>
        <taxon>Paraneoptera</taxon>
        <taxon>Hemiptera</taxon>
        <taxon>Sternorrhyncha</taxon>
        <taxon>Aphidomorpha</taxon>
        <taxon>Aphidoidea</taxon>
        <taxon>Aphididae</taxon>
        <taxon>Aphidini</taxon>
        <taxon>Aphis</taxon>
        <taxon>Aphis</taxon>
    </lineage>
</organism>
<keyword evidence="1" id="KW-0812">Transmembrane</keyword>
<feature type="transmembrane region" description="Helical" evidence="1">
    <location>
        <begin position="243"/>
        <end position="263"/>
    </location>
</feature>
<evidence type="ECO:0000313" key="3">
    <source>
        <dbReference type="Proteomes" id="UP000475862"/>
    </source>
</evidence>
<keyword evidence="1" id="KW-0472">Membrane</keyword>
<feature type="transmembrane region" description="Helical" evidence="1">
    <location>
        <begin position="197"/>
        <end position="223"/>
    </location>
</feature>
<dbReference type="AlphaFoldDB" id="A0A6G0TJ99"/>
<protein>
    <submittedName>
        <fullName evidence="2">Uncharacterized protein</fullName>
    </submittedName>
</protein>
<name>A0A6G0TJ99_APHGL</name>
<dbReference type="Proteomes" id="UP000475862">
    <property type="component" value="Unassembled WGS sequence"/>
</dbReference>
<sequence>MNKRRLGTVKMTAYIHTYIYKDDRDKLYCSLAPNLVAPDQVVLVDHYCHCFVVIYKLCIDEYICIVAQFVPSIHVPFALHTQYHTHQYNYLLVTMVLLQLMLMLFYIISNTCMVTFSKSTNKTAKCLWRTRYTKIRPSVRSFFVIHWLQLKTTMIIRQNIGRLHGKSAAVVVVPPLVAAAAAACFNQNQLTFEHNALQIYLLVQLIIAFYTLIVNHMIVVVVVEHWKNLTYHFHGHHYGHHHLIPACLLPPTTELFIILLLPLPHRNQRLRPPPVANAAQTAIKMKIAGNPTTTDNIMAVADVGADVLS</sequence>
<proteinExistence type="predicted"/>
<evidence type="ECO:0000313" key="2">
    <source>
        <dbReference type="EMBL" id="KAE9533881.1"/>
    </source>
</evidence>
<accession>A0A6G0TJ99</accession>
<keyword evidence="1" id="KW-1133">Transmembrane helix</keyword>
<comment type="caution">
    <text evidence="2">The sequence shown here is derived from an EMBL/GenBank/DDBJ whole genome shotgun (WGS) entry which is preliminary data.</text>
</comment>
<evidence type="ECO:0000256" key="1">
    <source>
        <dbReference type="SAM" id="Phobius"/>
    </source>
</evidence>
<reference evidence="2 3" key="1">
    <citation type="submission" date="2019-08" db="EMBL/GenBank/DDBJ databases">
        <title>The genome of the soybean aphid Biotype 1, its phylome, world population structure and adaptation to the North American continent.</title>
        <authorList>
            <person name="Giordano R."/>
            <person name="Donthu R.K."/>
            <person name="Hernandez A.G."/>
            <person name="Wright C.L."/>
            <person name="Zimin A.V."/>
        </authorList>
    </citation>
    <scope>NUCLEOTIDE SEQUENCE [LARGE SCALE GENOMIC DNA]</scope>
    <source>
        <tissue evidence="2">Whole aphids</tissue>
    </source>
</reference>
<dbReference type="EMBL" id="VYZN01000031">
    <property type="protein sequence ID" value="KAE9533881.1"/>
    <property type="molecule type" value="Genomic_DNA"/>
</dbReference>
<gene>
    <name evidence="2" type="ORF">AGLY_008960</name>
</gene>
<keyword evidence="3" id="KW-1185">Reference proteome</keyword>